<protein>
    <recommendedName>
        <fullName evidence="5">Mucin</fullName>
    </recommendedName>
</protein>
<dbReference type="Proteomes" id="UP001500483">
    <property type="component" value="Unassembled WGS sequence"/>
</dbReference>
<gene>
    <name evidence="3" type="ORF">GCM10020366_64610</name>
</gene>
<evidence type="ECO:0000256" key="2">
    <source>
        <dbReference type="SAM" id="MobiDB-lite"/>
    </source>
</evidence>
<evidence type="ECO:0000256" key="1">
    <source>
        <dbReference type="SAM" id="Coils"/>
    </source>
</evidence>
<proteinExistence type="predicted"/>
<accession>A0ABP6S153</accession>
<feature type="compositionally biased region" description="Basic residues" evidence="2">
    <location>
        <begin position="68"/>
        <end position="81"/>
    </location>
</feature>
<name>A0ABP6S153_9PSEU</name>
<feature type="compositionally biased region" description="Polar residues" evidence="2">
    <location>
        <begin position="7"/>
        <end position="26"/>
    </location>
</feature>
<sequence>MGEQEADQVTSEETQGEQASAQPENGTAQAEADTAQAAATPSEPAAAAPAPAPADAAPADATPEPAPKKTRAPKKSTAKKTRTVELTLTVTGTAEGEWQAELMHAGKRVVQGLPVPAAAVSKAAAELHQDISEAIEEVLSAAREQHEAKLAELEAEVERVRKALLELEG</sequence>
<evidence type="ECO:0008006" key="5">
    <source>
        <dbReference type="Google" id="ProtNLM"/>
    </source>
</evidence>
<feature type="coiled-coil region" evidence="1">
    <location>
        <begin position="124"/>
        <end position="163"/>
    </location>
</feature>
<dbReference type="Pfam" id="PF19844">
    <property type="entry name" value="DUF6319"/>
    <property type="match status" value="1"/>
</dbReference>
<feature type="compositionally biased region" description="Low complexity" evidence="2">
    <location>
        <begin position="27"/>
        <end position="63"/>
    </location>
</feature>
<dbReference type="EMBL" id="BAAAYK010000038">
    <property type="protein sequence ID" value="GAA3365287.1"/>
    <property type="molecule type" value="Genomic_DNA"/>
</dbReference>
<keyword evidence="1" id="KW-0175">Coiled coil</keyword>
<organism evidence="3 4">
    <name type="scientific">Saccharopolyspora gregorii</name>
    <dbReference type="NCBI Taxonomy" id="33914"/>
    <lineage>
        <taxon>Bacteria</taxon>
        <taxon>Bacillati</taxon>
        <taxon>Actinomycetota</taxon>
        <taxon>Actinomycetes</taxon>
        <taxon>Pseudonocardiales</taxon>
        <taxon>Pseudonocardiaceae</taxon>
        <taxon>Saccharopolyspora</taxon>
    </lineage>
</organism>
<evidence type="ECO:0000313" key="4">
    <source>
        <dbReference type="Proteomes" id="UP001500483"/>
    </source>
</evidence>
<dbReference type="RefSeq" id="WP_258343671.1">
    <property type="nucleotide sequence ID" value="NZ_BAAAYK010000038.1"/>
</dbReference>
<keyword evidence="4" id="KW-1185">Reference proteome</keyword>
<dbReference type="InterPro" id="IPR046282">
    <property type="entry name" value="DUF6319"/>
</dbReference>
<evidence type="ECO:0000313" key="3">
    <source>
        <dbReference type="EMBL" id="GAA3365287.1"/>
    </source>
</evidence>
<reference evidence="4" key="1">
    <citation type="journal article" date="2019" name="Int. J. Syst. Evol. Microbiol.">
        <title>The Global Catalogue of Microorganisms (GCM) 10K type strain sequencing project: providing services to taxonomists for standard genome sequencing and annotation.</title>
        <authorList>
            <consortium name="The Broad Institute Genomics Platform"/>
            <consortium name="The Broad Institute Genome Sequencing Center for Infectious Disease"/>
            <person name="Wu L."/>
            <person name="Ma J."/>
        </authorList>
    </citation>
    <scope>NUCLEOTIDE SEQUENCE [LARGE SCALE GENOMIC DNA]</scope>
    <source>
        <strain evidence="4">JCM 9687</strain>
    </source>
</reference>
<feature type="region of interest" description="Disordered" evidence="2">
    <location>
        <begin position="1"/>
        <end position="83"/>
    </location>
</feature>
<comment type="caution">
    <text evidence="3">The sequence shown here is derived from an EMBL/GenBank/DDBJ whole genome shotgun (WGS) entry which is preliminary data.</text>
</comment>